<dbReference type="GO" id="GO:0005874">
    <property type="term" value="C:microtubule"/>
    <property type="evidence" value="ECO:0007669"/>
    <property type="project" value="UniProtKB-KW"/>
</dbReference>
<dbReference type="InterPro" id="IPR036961">
    <property type="entry name" value="Kinesin_motor_dom_sf"/>
</dbReference>
<dbReference type="PANTHER" id="PTHR37739:SF8">
    <property type="entry name" value="KINESIN-LIKE PROTEIN KIN-12D"/>
    <property type="match status" value="1"/>
</dbReference>
<feature type="compositionally biased region" description="Polar residues" evidence="9">
    <location>
        <begin position="43"/>
        <end position="54"/>
    </location>
</feature>
<comment type="caution">
    <text evidence="11">The sequence shown here is derived from an EMBL/GenBank/DDBJ whole genome shotgun (WGS) entry which is preliminary data.</text>
</comment>
<proteinExistence type="inferred from homology"/>
<feature type="coiled-coil region" evidence="8">
    <location>
        <begin position="857"/>
        <end position="980"/>
    </location>
</feature>
<keyword evidence="12" id="KW-1185">Reference proteome</keyword>
<evidence type="ECO:0000256" key="5">
    <source>
        <dbReference type="ARBA" id="ARBA00023175"/>
    </source>
</evidence>
<dbReference type="Gene3D" id="3.40.850.10">
    <property type="entry name" value="Kinesin motor domain"/>
    <property type="match status" value="1"/>
</dbReference>
<feature type="coiled-coil region" evidence="8">
    <location>
        <begin position="1184"/>
        <end position="1211"/>
    </location>
</feature>
<dbReference type="InterPro" id="IPR001752">
    <property type="entry name" value="Kinesin_motor_dom"/>
</dbReference>
<dbReference type="GO" id="GO:0003777">
    <property type="term" value="F:microtubule motor activity"/>
    <property type="evidence" value="ECO:0007669"/>
    <property type="project" value="InterPro"/>
</dbReference>
<gene>
    <name evidence="11" type="ORF">ZIOFF_074075</name>
</gene>
<feature type="domain" description="Kinesin motor" evidence="10">
    <location>
        <begin position="231"/>
        <end position="568"/>
    </location>
</feature>
<feature type="coiled-coil region" evidence="8">
    <location>
        <begin position="1033"/>
        <end position="1074"/>
    </location>
</feature>
<evidence type="ECO:0000256" key="8">
    <source>
        <dbReference type="SAM" id="Coils"/>
    </source>
</evidence>
<accession>A0A8J5C830</accession>
<dbReference type="Proteomes" id="UP000734854">
    <property type="component" value="Unassembled WGS sequence"/>
</dbReference>
<keyword evidence="5 7" id="KW-0505">Motor protein</keyword>
<evidence type="ECO:0000256" key="4">
    <source>
        <dbReference type="ARBA" id="ARBA00023054"/>
    </source>
</evidence>
<dbReference type="InterPro" id="IPR044986">
    <property type="entry name" value="KIF15/KIN-12"/>
</dbReference>
<evidence type="ECO:0000256" key="7">
    <source>
        <dbReference type="PROSITE-ProRule" id="PRU00283"/>
    </source>
</evidence>
<dbReference type="Pfam" id="PF00225">
    <property type="entry name" value="Kinesin"/>
    <property type="match status" value="1"/>
</dbReference>
<feature type="binding site" evidence="7">
    <location>
        <begin position="312"/>
        <end position="319"/>
    </location>
    <ligand>
        <name>ATP</name>
        <dbReference type="ChEBI" id="CHEBI:30616"/>
    </ligand>
</feature>
<dbReference type="FunFam" id="3.40.850.10:FF:000033">
    <property type="entry name" value="Kinesin-like protein KIN-12E"/>
    <property type="match status" value="1"/>
</dbReference>
<feature type="region of interest" description="Disordered" evidence="9">
    <location>
        <begin position="156"/>
        <end position="185"/>
    </location>
</feature>
<evidence type="ECO:0000256" key="3">
    <source>
        <dbReference type="ARBA" id="ARBA00022840"/>
    </source>
</evidence>
<keyword evidence="3 7" id="KW-0067">ATP-binding</keyword>
<reference evidence="11 12" key="1">
    <citation type="submission" date="2020-08" db="EMBL/GenBank/DDBJ databases">
        <title>Plant Genome Project.</title>
        <authorList>
            <person name="Zhang R.-G."/>
        </authorList>
    </citation>
    <scope>NUCLEOTIDE SEQUENCE [LARGE SCALE GENOMIC DNA]</scope>
    <source>
        <tissue evidence="11">Rhizome</tissue>
    </source>
</reference>
<evidence type="ECO:0000259" key="10">
    <source>
        <dbReference type="PROSITE" id="PS50067"/>
    </source>
</evidence>
<feature type="compositionally biased region" description="Basic and acidic residues" evidence="9">
    <location>
        <begin position="81"/>
        <end position="94"/>
    </location>
</feature>
<dbReference type="GO" id="GO:0007018">
    <property type="term" value="P:microtubule-based movement"/>
    <property type="evidence" value="ECO:0007669"/>
    <property type="project" value="InterPro"/>
</dbReference>
<evidence type="ECO:0000256" key="6">
    <source>
        <dbReference type="ARBA" id="ARBA00034488"/>
    </source>
</evidence>
<feature type="compositionally biased region" description="Polar residues" evidence="9">
    <location>
        <begin position="157"/>
        <end position="166"/>
    </location>
</feature>
<feature type="region of interest" description="Disordered" evidence="9">
    <location>
        <begin position="30"/>
        <end position="54"/>
    </location>
</feature>
<dbReference type="InterPro" id="IPR019821">
    <property type="entry name" value="Kinesin_motor_CS"/>
</dbReference>
<feature type="region of interest" description="Disordered" evidence="9">
    <location>
        <begin position="79"/>
        <end position="107"/>
    </location>
</feature>
<keyword evidence="4 8" id="KW-0175">Coiled coil</keyword>
<keyword evidence="2 7" id="KW-0547">Nucleotide-binding</keyword>
<dbReference type="InterPro" id="IPR027417">
    <property type="entry name" value="P-loop_NTPase"/>
</dbReference>
<evidence type="ECO:0000256" key="9">
    <source>
        <dbReference type="SAM" id="MobiDB-lite"/>
    </source>
</evidence>
<dbReference type="SMART" id="SM00129">
    <property type="entry name" value="KISc"/>
    <property type="match status" value="1"/>
</dbReference>
<comment type="similarity">
    <text evidence="6">Belongs to the TRAFAC class myosin-kinesin ATPase superfamily. Kinesin family. KIN-12 subfamily.</text>
</comment>
<protein>
    <recommendedName>
        <fullName evidence="10">Kinesin motor domain-containing protein</fullName>
    </recommendedName>
</protein>
<evidence type="ECO:0000313" key="12">
    <source>
        <dbReference type="Proteomes" id="UP000734854"/>
    </source>
</evidence>
<dbReference type="GO" id="GO:0008017">
    <property type="term" value="F:microtubule binding"/>
    <property type="evidence" value="ECO:0007669"/>
    <property type="project" value="InterPro"/>
</dbReference>
<dbReference type="PROSITE" id="PS00411">
    <property type="entry name" value="KINESIN_MOTOR_1"/>
    <property type="match status" value="1"/>
</dbReference>
<keyword evidence="1" id="KW-0493">Microtubule</keyword>
<evidence type="ECO:0000256" key="2">
    <source>
        <dbReference type="ARBA" id="ARBA00022741"/>
    </source>
</evidence>
<dbReference type="PRINTS" id="PR00380">
    <property type="entry name" value="KINESINHEAVY"/>
</dbReference>
<dbReference type="GO" id="GO:0005524">
    <property type="term" value="F:ATP binding"/>
    <property type="evidence" value="ECO:0007669"/>
    <property type="project" value="UniProtKB-UniRule"/>
</dbReference>
<organism evidence="11 12">
    <name type="scientific">Zingiber officinale</name>
    <name type="common">Ginger</name>
    <name type="synonym">Amomum zingiber</name>
    <dbReference type="NCBI Taxonomy" id="94328"/>
    <lineage>
        <taxon>Eukaryota</taxon>
        <taxon>Viridiplantae</taxon>
        <taxon>Streptophyta</taxon>
        <taxon>Embryophyta</taxon>
        <taxon>Tracheophyta</taxon>
        <taxon>Spermatophyta</taxon>
        <taxon>Magnoliopsida</taxon>
        <taxon>Liliopsida</taxon>
        <taxon>Zingiberales</taxon>
        <taxon>Zingiberaceae</taxon>
        <taxon>Zingiber</taxon>
    </lineage>
</organism>
<dbReference type="EMBL" id="JACMSC010000022">
    <property type="protein sequence ID" value="KAG6469360.1"/>
    <property type="molecule type" value="Genomic_DNA"/>
</dbReference>
<dbReference type="PANTHER" id="PTHR37739">
    <property type="entry name" value="KINESIN-LIKE PROTEIN KIN-12D"/>
    <property type="match status" value="1"/>
</dbReference>
<evidence type="ECO:0000256" key="1">
    <source>
        <dbReference type="ARBA" id="ARBA00022701"/>
    </source>
</evidence>
<dbReference type="PROSITE" id="PS50067">
    <property type="entry name" value="KINESIN_MOTOR_2"/>
    <property type="match status" value="1"/>
</dbReference>
<name>A0A8J5C830_ZINOF</name>
<sequence length="1284" mass="145766">MGAANDASKLWMMRELGIFRRCANSGKASIAENRDENLPADSMASQLESDPSRPPLQTIQEIVQNPKSGLDQSAILRRKPDRNLSENQTEKMEAGYRSGCVSKTNPTTNGDNWSYRVSNTLLPPLSHEGDLGIGDVNGLRTPRPYRTAGKAALVRSDFSSTRSTPGKSVMKLANSGISNTRPPISVGTRRMSFGISSRGTPVSSALPSVVNSDEVPHFELKENTSFWMDNNVQVIIRVRPLNNMEKSLQGFYRCLKQESAHNITWIGQPGNRFTFDHIACETANQEMLFRVAGLPMVENCISGYNSCVFTYGQTGSGKTYTMLGEAEELELEHGANLGMIPRIFEFLFARVKAEEESRKDEKLKYTCKCSFLEIYNEQIIDLLGPSSASLHLREDIRKGIYVENLTEYVVENANDVLKLLIQGASNRKMASTNMNHESSRSHTVCTCIIESRWDKDLIVNTRSARLNLVDLAGSERQKTSGAEGERLKEAASINKSLSTLGHVIMVLADVAQGKQRHVPYRDSRLTFLLQDSLGGNSKTMIIANVSPSICSANETLSTLRFAQRARLIQNNAVVNGDASEDVGALRRQIHLLKEELAVLKRENVSRSLSFRRSIFEDSKNEILDVSTAKKLPQMVEAHGKELQAGQDFNSATISLKQLQSLEALLAGSLRRENIADTRRKELEAEIEQLNYLVHQKDEDTQNIKQILKLQQDKICQMESLLEGQVGIDSYLLDEKRALSEEVQLLHARVEENPELANLALENKRLLDQLRRFHDFYEAGEREHLIAEVSELRNKLMQVFDGKLDQHLMPDMENQEKSSQLSHADTQVYGQITLQQEETLNLHLEIDILKTILAEERANHADNELKSANATVSLLRKEHEDIKDELKDSRSIIEVLESEHLLLIKEMEEVRAKCNQQVVLLKEKEKEISLLRNQCILHSNEEMKNIAFGHYNNENSPIQKLRKLHASLEKARDLNRKFKDDLAPQRFLELEEVLGQLEIQTTEVIASLQEELCSLQKQVANNEKYESLVKQQSFIDLENEMKALQTRLSLVTQEKENLGRLVDNKDEKIRSLTEDWERLAYEIADILYDGTTSLEEATDQLDSITESIPQSSWVGEQVERMIRGISERDLIIEELHKCLEEAQSFRYDMEWKLKSLRGATLAISEAQQQESCDKEREIYRLTSEIADKVSIINKLEKKIKVHEEQIKKAELCATVALIIVNKFSETNEAYLTEIEHLKFLLDECKRVILEKDALLHHQTSLHDAEKESQDINPYLIQSQKHLTQP</sequence>
<evidence type="ECO:0000313" key="11">
    <source>
        <dbReference type="EMBL" id="KAG6469360.1"/>
    </source>
</evidence>
<dbReference type="SUPFAM" id="SSF52540">
    <property type="entry name" value="P-loop containing nucleoside triphosphate hydrolases"/>
    <property type="match status" value="1"/>
</dbReference>